<name>A0A3B0SUZ3_9ZZZZ</name>
<dbReference type="InterPro" id="IPR006675">
    <property type="entry name" value="HDIG_dom"/>
</dbReference>
<dbReference type="PROSITE" id="PS51832">
    <property type="entry name" value="HD_GYP"/>
    <property type="match status" value="1"/>
</dbReference>
<accession>A0A3B0SUZ3</accession>
<protein>
    <recommendedName>
        <fullName evidence="1">HD-GYP domain-containing protein</fullName>
    </recommendedName>
</protein>
<evidence type="ECO:0000313" key="2">
    <source>
        <dbReference type="EMBL" id="VAW04229.1"/>
    </source>
</evidence>
<reference evidence="2" key="1">
    <citation type="submission" date="2018-06" db="EMBL/GenBank/DDBJ databases">
        <authorList>
            <person name="Zhirakovskaya E."/>
        </authorList>
    </citation>
    <scope>NUCLEOTIDE SEQUENCE</scope>
</reference>
<dbReference type="CDD" id="cd00077">
    <property type="entry name" value="HDc"/>
    <property type="match status" value="1"/>
</dbReference>
<dbReference type="Pfam" id="PF13487">
    <property type="entry name" value="HD_5"/>
    <property type="match status" value="1"/>
</dbReference>
<dbReference type="SUPFAM" id="SSF109604">
    <property type="entry name" value="HD-domain/PDEase-like"/>
    <property type="match status" value="1"/>
</dbReference>
<dbReference type="InterPro" id="IPR037522">
    <property type="entry name" value="HD_GYP_dom"/>
</dbReference>
<dbReference type="PANTHER" id="PTHR43155">
    <property type="entry name" value="CYCLIC DI-GMP PHOSPHODIESTERASE PA4108-RELATED"/>
    <property type="match status" value="1"/>
</dbReference>
<dbReference type="NCBIfam" id="TIGR00277">
    <property type="entry name" value="HDIG"/>
    <property type="match status" value="1"/>
</dbReference>
<dbReference type="AlphaFoldDB" id="A0A3B0SUZ3"/>
<sequence>MGIRSRLSPVFELVPVVRPIGTPERHTLSGTHRSLRVRVPLTSLPTAVSRSTDADGIASLARLAIRRDAGKGERGHSGRVASLSRAVAAQMGHVDPETAYLVGLLHDVGKTLLPWDPATISRRLTSAETSVVRSHSELGARAAEQAGASREVIQGILFHHERLDGTGYPGGFRGRAVPALSRIVAVVDVYDALANARSYKVAWPIGRVHAYIRWQSGNSLSSQVVASVLDVTDSGLIQTSQEHS</sequence>
<dbReference type="InterPro" id="IPR003607">
    <property type="entry name" value="HD/PDEase_dom"/>
</dbReference>
<proteinExistence type="predicted"/>
<evidence type="ECO:0000259" key="1">
    <source>
        <dbReference type="PROSITE" id="PS51832"/>
    </source>
</evidence>
<dbReference type="Gene3D" id="1.10.3210.10">
    <property type="entry name" value="Hypothetical protein af1432"/>
    <property type="match status" value="1"/>
</dbReference>
<dbReference type="PANTHER" id="PTHR43155:SF2">
    <property type="entry name" value="CYCLIC DI-GMP PHOSPHODIESTERASE PA4108"/>
    <property type="match status" value="1"/>
</dbReference>
<organism evidence="2">
    <name type="scientific">hydrothermal vent metagenome</name>
    <dbReference type="NCBI Taxonomy" id="652676"/>
    <lineage>
        <taxon>unclassified sequences</taxon>
        <taxon>metagenomes</taxon>
        <taxon>ecological metagenomes</taxon>
    </lineage>
</organism>
<dbReference type="SMART" id="SM00471">
    <property type="entry name" value="HDc"/>
    <property type="match status" value="1"/>
</dbReference>
<gene>
    <name evidence="2" type="ORF">MNBD_ACTINO01-376</name>
</gene>
<feature type="domain" description="HD-GYP" evidence="1">
    <location>
        <begin position="49"/>
        <end position="244"/>
    </location>
</feature>
<dbReference type="EMBL" id="UOEI01000388">
    <property type="protein sequence ID" value="VAW04229.1"/>
    <property type="molecule type" value="Genomic_DNA"/>
</dbReference>